<protein>
    <recommendedName>
        <fullName evidence="3">Helix-turn-helix domain-containing protein</fullName>
    </recommendedName>
</protein>
<reference evidence="2" key="1">
    <citation type="submission" date="2020-04" db="EMBL/GenBank/DDBJ databases">
        <title>Description of novel Gluconacetobacter.</title>
        <authorList>
            <person name="Sombolestani A."/>
        </authorList>
    </citation>
    <scope>NUCLEOTIDE SEQUENCE [LARGE SCALE GENOMIC DNA]</scope>
    <source>
        <strain evidence="2">LMG 31484</strain>
    </source>
</reference>
<evidence type="ECO:0000313" key="2">
    <source>
        <dbReference type="Proteomes" id="UP000623107"/>
    </source>
</evidence>
<dbReference type="SUPFAM" id="SSF47413">
    <property type="entry name" value="lambda repressor-like DNA-binding domains"/>
    <property type="match status" value="1"/>
</dbReference>
<dbReference type="RefSeq" id="WP_194258480.1">
    <property type="nucleotide sequence ID" value="NZ_JABCQG010000001.1"/>
</dbReference>
<gene>
    <name evidence="1" type="ORF">HKD24_00135</name>
</gene>
<evidence type="ECO:0008006" key="3">
    <source>
        <dbReference type="Google" id="ProtNLM"/>
    </source>
</evidence>
<comment type="caution">
    <text evidence="1">The sequence shown here is derived from an EMBL/GenBank/DDBJ whole genome shotgun (WGS) entry which is preliminary data.</text>
</comment>
<accession>A0ABR9Y105</accession>
<dbReference type="EMBL" id="JABCQG010000001">
    <property type="protein sequence ID" value="MBF0857625.1"/>
    <property type="molecule type" value="Genomic_DNA"/>
</dbReference>
<sequence>MSDDIIIEIRARRGAVTAIAKKCGISKAAVSKWGRVPKWHLDAVSELTGLPVDQLRPDLFCETRAA</sequence>
<keyword evidence="2" id="KW-1185">Reference proteome</keyword>
<organism evidence="1 2">
    <name type="scientific">Gluconobacter vitians</name>
    <dbReference type="NCBI Taxonomy" id="2728102"/>
    <lineage>
        <taxon>Bacteria</taxon>
        <taxon>Pseudomonadati</taxon>
        <taxon>Pseudomonadota</taxon>
        <taxon>Alphaproteobacteria</taxon>
        <taxon>Acetobacterales</taxon>
        <taxon>Acetobacteraceae</taxon>
        <taxon>Gluconobacter</taxon>
    </lineage>
</organism>
<dbReference type="Gene3D" id="1.10.260.40">
    <property type="entry name" value="lambda repressor-like DNA-binding domains"/>
    <property type="match status" value="1"/>
</dbReference>
<proteinExistence type="predicted"/>
<dbReference type="InterPro" id="IPR010982">
    <property type="entry name" value="Lambda_DNA-bd_dom_sf"/>
</dbReference>
<dbReference type="Proteomes" id="UP000623107">
    <property type="component" value="Unassembled WGS sequence"/>
</dbReference>
<evidence type="ECO:0000313" key="1">
    <source>
        <dbReference type="EMBL" id="MBF0857625.1"/>
    </source>
</evidence>
<reference evidence="1 2" key="2">
    <citation type="submission" date="2020-11" db="EMBL/GenBank/DDBJ databases">
        <title>Description of novel Gluconobacter species.</title>
        <authorList>
            <person name="Cleenwerck I."/>
            <person name="Cnockaert M."/>
            <person name="Borremans W."/>
            <person name="Wieme A.D."/>
            <person name="De Vuyst L."/>
            <person name="Vandamme P."/>
        </authorList>
    </citation>
    <scope>NUCLEOTIDE SEQUENCE [LARGE SCALE GENOMIC DNA]</scope>
    <source>
        <strain evidence="1 2">LMG 31484</strain>
    </source>
</reference>
<name>A0ABR9Y105_9PROT</name>